<dbReference type="Gene3D" id="1.20.120.20">
    <property type="entry name" value="Apolipoprotein"/>
    <property type="match status" value="1"/>
</dbReference>
<comment type="caution">
    <text evidence="3">The sequence shown here is derived from an EMBL/GenBank/DDBJ whole genome shotgun (WGS) entry which is preliminary data.</text>
</comment>
<dbReference type="RefSeq" id="WP_306981360.1">
    <property type="nucleotide sequence ID" value="NZ_JAUSUA010000002.1"/>
</dbReference>
<feature type="transmembrane region" description="Helical" evidence="1">
    <location>
        <begin position="415"/>
        <end position="436"/>
    </location>
</feature>
<protein>
    <submittedName>
        <fullName evidence="3">Tape measure domain-containing protein</fullName>
    </submittedName>
</protein>
<feature type="transmembrane region" description="Helical" evidence="1">
    <location>
        <begin position="318"/>
        <end position="337"/>
    </location>
</feature>
<feature type="domain" description="Tape measure protein N-terminal" evidence="2">
    <location>
        <begin position="72"/>
        <end position="263"/>
    </location>
</feature>
<sequence length="892" mass="98343">MIIISEGKVVVDIQLDNNKLAKAGGAIKGLTSKVREAGFEGGKGIDEIASSLGLVKLGSKAIDLVKDSIPKAFDRIDAIESFKRVMSDATGSTKIANAAIKSTGNIVNGTAYSLDVATQGVQDFVTRGVDVDKATSRIEAWGDAVAFYGNGSNEQLASVTSTLSEMTKNGQVDMGQLNNLYDNGIDAVGMYAKATGRDTESVQKDLAAGALTAEGFIDTVTMAMTEGTNGVTNISGAAKELGGTWDTAFDSMQSSVANGVVSIIQGIDEMLTSNGLPDMQMLVSEFGRYFEEVLTTIGENIPPVVEQIKEIYNNLEPWLPLLGAIAAGLGTVVTSVATFNSLNEVMKKLNNTILMNPYVWLAAAIVAAAVLIYIYWEPISEFFINLWESIKESALLIWEILKIVWQETVEWFKELWLGIVDFFTELWTGIVEYAITIWDSFTEKIDEVVSLILTLFAPLIEFFITMWTTIFENTTQIWDNLIIMLSTVWTNIQTMAAALWELIKIAILAPILLLIDLVTGDMEGFASHLSQIWLKIQEAASAIWKALKENVSIIISTLVENLKLIWGIFLTYITGIWTAIWETGKNIFNLIKDTIKEKMDEAKNKISEIWESIKAKFSTILIALVAMVINKFLEIRRNIQEKMNEAKATLQEIWNNIVLFILLAAVKIIKSVTDKFNEIKQAVKDKMDEARQNIEDAWNKAKDFLANIDLLQIGKNIIQGLINGLGSMVGKVTEKITGIATTIKNGIKGALGIRSPSRWMRDMIGKNMMTGWEIGMERKKGPVQKMSSRASEWMKPEVPDLSDVMGKLKALATPVRGLIDVGNVGLPSRQINSQQAQAIARQEDVANSIEKNPATINVYVGAKKIASEIVEDLTKLQERKNFRQSRNGVRVT</sequence>
<dbReference type="InterPro" id="IPR016024">
    <property type="entry name" value="ARM-type_fold"/>
</dbReference>
<name>A0ABT9YFN7_9BACI</name>
<feature type="transmembrane region" description="Helical" evidence="1">
    <location>
        <begin position="448"/>
        <end position="470"/>
    </location>
</feature>
<dbReference type="PANTHER" id="PTHR37813">
    <property type="entry name" value="FELS-2 PROPHAGE PROTEIN"/>
    <property type="match status" value="1"/>
</dbReference>
<keyword evidence="1" id="KW-0472">Membrane</keyword>
<accession>A0ABT9YFN7</accession>
<proteinExistence type="predicted"/>
<evidence type="ECO:0000256" key="1">
    <source>
        <dbReference type="SAM" id="Phobius"/>
    </source>
</evidence>
<evidence type="ECO:0000313" key="4">
    <source>
        <dbReference type="Proteomes" id="UP001225034"/>
    </source>
</evidence>
<dbReference type="SUPFAM" id="SSF48371">
    <property type="entry name" value="ARM repeat"/>
    <property type="match status" value="1"/>
</dbReference>
<evidence type="ECO:0000259" key="2">
    <source>
        <dbReference type="Pfam" id="PF20155"/>
    </source>
</evidence>
<dbReference type="EMBL" id="JAUSUA010000002">
    <property type="protein sequence ID" value="MDQ0206665.1"/>
    <property type="molecule type" value="Genomic_DNA"/>
</dbReference>
<reference evidence="3 4" key="1">
    <citation type="submission" date="2023-07" db="EMBL/GenBank/DDBJ databases">
        <title>Genomic Encyclopedia of Type Strains, Phase IV (KMG-IV): sequencing the most valuable type-strain genomes for metagenomic binning, comparative biology and taxonomic classification.</title>
        <authorList>
            <person name="Goeker M."/>
        </authorList>
    </citation>
    <scope>NUCLEOTIDE SEQUENCE [LARGE SCALE GENOMIC DNA]</scope>
    <source>
        <strain evidence="3 4">DSM 19154</strain>
    </source>
</reference>
<keyword evidence="1" id="KW-1133">Transmembrane helix</keyword>
<evidence type="ECO:0000313" key="3">
    <source>
        <dbReference type="EMBL" id="MDQ0206665.1"/>
    </source>
</evidence>
<keyword evidence="4" id="KW-1185">Reference proteome</keyword>
<dbReference type="PANTHER" id="PTHR37813:SF1">
    <property type="entry name" value="FELS-2 PROPHAGE PROTEIN"/>
    <property type="match status" value="1"/>
</dbReference>
<dbReference type="Pfam" id="PF20155">
    <property type="entry name" value="TMP_3"/>
    <property type="match status" value="1"/>
</dbReference>
<dbReference type="Proteomes" id="UP001225034">
    <property type="component" value="Unassembled WGS sequence"/>
</dbReference>
<dbReference type="NCBIfam" id="TIGR02675">
    <property type="entry name" value="tape_meas_nterm"/>
    <property type="match status" value="1"/>
</dbReference>
<dbReference type="InterPro" id="IPR013491">
    <property type="entry name" value="Tape_meas_N"/>
</dbReference>
<feature type="transmembrane region" description="Helical" evidence="1">
    <location>
        <begin position="564"/>
        <end position="581"/>
    </location>
</feature>
<keyword evidence="1" id="KW-0812">Transmembrane</keyword>
<feature type="transmembrane region" description="Helical" evidence="1">
    <location>
        <begin position="358"/>
        <end position="376"/>
    </location>
</feature>
<gene>
    <name evidence="3" type="ORF">J2S05_001464</name>
</gene>
<organism evidence="3 4">
    <name type="scientific">Alkalicoccobacillus murimartini</name>
    <dbReference type="NCBI Taxonomy" id="171685"/>
    <lineage>
        <taxon>Bacteria</taxon>
        <taxon>Bacillati</taxon>
        <taxon>Bacillota</taxon>
        <taxon>Bacilli</taxon>
        <taxon>Bacillales</taxon>
        <taxon>Bacillaceae</taxon>
        <taxon>Alkalicoccobacillus</taxon>
    </lineage>
</organism>
<feature type="transmembrane region" description="Helical" evidence="1">
    <location>
        <begin position="482"/>
        <end position="503"/>
    </location>
</feature>